<dbReference type="Gene3D" id="1.25.40.90">
    <property type="match status" value="1"/>
</dbReference>
<protein>
    <recommendedName>
        <fullName evidence="4">VHS domain-containing protein</fullName>
    </recommendedName>
</protein>
<evidence type="ECO:0008006" key="4">
    <source>
        <dbReference type="Google" id="ProtNLM"/>
    </source>
</evidence>
<feature type="compositionally biased region" description="Polar residues" evidence="1">
    <location>
        <begin position="965"/>
        <end position="979"/>
    </location>
</feature>
<dbReference type="AlphaFoldDB" id="A0AAX4JPP1"/>
<feature type="compositionally biased region" description="Low complexity" evidence="1">
    <location>
        <begin position="1109"/>
        <end position="1119"/>
    </location>
</feature>
<feature type="compositionally biased region" description="Low complexity" evidence="1">
    <location>
        <begin position="125"/>
        <end position="136"/>
    </location>
</feature>
<feature type="region of interest" description="Disordered" evidence="1">
    <location>
        <begin position="1175"/>
        <end position="1200"/>
    </location>
</feature>
<dbReference type="GO" id="GO:0051666">
    <property type="term" value="P:actin cortical patch localization"/>
    <property type="evidence" value="ECO:0007669"/>
    <property type="project" value="TreeGrafter"/>
</dbReference>
<feature type="compositionally biased region" description="Basic and acidic residues" evidence="1">
    <location>
        <begin position="848"/>
        <end position="868"/>
    </location>
</feature>
<gene>
    <name evidence="2" type="ORF">L201_002245</name>
</gene>
<dbReference type="RefSeq" id="XP_066074119.1">
    <property type="nucleotide sequence ID" value="XM_066218022.1"/>
</dbReference>
<feature type="compositionally biased region" description="Polar residues" evidence="1">
    <location>
        <begin position="145"/>
        <end position="177"/>
    </location>
</feature>
<dbReference type="GeneID" id="91092917"/>
<dbReference type="PANTHER" id="PTHR47789:SF2">
    <property type="entry name" value="VHS DOMAIN-CONTAINING PROTEIN"/>
    <property type="match status" value="1"/>
</dbReference>
<feature type="compositionally biased region" description="Low complexity" evidence="1">
    <location>
        <begin position="183"/>
        <end position="204"/>
    </location>
</feature>
<feature type="compositionally biased region" description="Gly residues" evidence="1">
    <location>
        <begin position="1177"/>
        <end position="1200"/>
    </location>
</feature>
<sequence length="1200" mass="129961">MKRLFRTSKSPVVDPLPPSTGIPSQPPSGTSTPTNHNHHEHRWPFGGHSHQPEVTPFPIDAGRETVPGGTHSQVVPPPPNGKKGKERGPSGGSHPGAPSLLEIQQMQERDQSRRVPSNQIPPPLQQQQQQQQQQRQSRGYGGISAQDQWPINSPPNNTIPVPSPNNVYDPSYDSSMTEPLAIPNAAFASSSPSSTHNSPSSATTQTALYLPPGARPATPPSMRPPYPPGPGSARHSQSSLNSMSTTHYGNHIGEAGDIISVPPNTSGRERGHSIVSATGSLSNRSDHESVHTGSTYTQHNNNNNSNNYPYPINSATVTQPPTSALQQSKLQKPQQPNQAIRSPLANTYPMPDVTSFPSPHPYTVTPSQPLSSQQSIDQPTNAYAASARTEEMPNTVNLSRRGSQMDGHGQKEKKRGFLGMGWGKGKDKRESNAGLDAKPIHEEPRKSYDGWRGGESESQPSSTHGHSTSHSHEYDEPPRGRLLGLDFGGDGRKKDQKETQTQTPNDVGGAIHWLCTMSDPAPGYIYDVCDRIQRSEAVEGVSKDAARAIRKEFKNGNEAERRNAGKVWLYLMRNVPVKGFRQHASSKKLLATLEPILLASPSKPLVSQPTYKLLTDILSDLTFTYGQEKGCEGLGELWKKVKLPQESEIGNPLPADHPIFSPEAFYNQRPTQAYSNPSTGPGSRRPSSPSLQHLSLLPQNQGLLPPSAQRGPSPGNYGGPGYTNLPNHGEDIRKLTDECTAAKESARVLSEALVFTKPEDLDHKPVIQEFYRKVFLAHESLTNQMDWAQAEANRSRERHAVLTLDGSPNSDNTKHDTLEEKALAILLEAHSALGEALKQHDDLSKLAGEEQELREVRERSKKETRFDRNQPMYEQAGLFPPSGQAQASSSRSPSPVPHVRLPVDSAPRVTSSPRNYDIPLPPPGGAVAPVPIPASNNPFRNAQTESGFQSRTPSPDRHPLPQIPKLSSSPVPGARTSSPLGRLRMGGPRPLPNPFAKNNNASHQSLNNLANSQTLNGGSSEGPMPSRNGSGDTPSRSGTGGSSDQSHPGGPIAGEDVDGDDLPPKPLKPSRKALGKRRAVVDEENHFDPNDMFEPNSTDPRAQYRDQGRNNTYNRNNNDNDIDNNNDSSEEDYTNLSNTMNNPNITKKKIVYAYDAYEERQKELKKAAQALKISEAYGGGGGGGSGGGGAGPGLERGGKI</sequence>
<dbReference type="GO" id="GO:0006897">
    <property type="term" value="P:endocytosis"/>
    <property type="evidence" value="ECO:0007669"/>
    <property type="project" value="InterPro"/>
</dbReference>
<feature type="compositionally biased region" description="Basic and acidic residues" evidence="1">
    <location>
        <begin position="489"/>
        <end position="498"/>
    </location>
</feature>
<dbReference type="InterPro" id="IPR045007">
    <property type="entry name" value="LSB5"/>
</dbReference>
<feature type="compositionally biased region" description="Low complexity" evidence="1">
    <location>
        <begin position="880"/>
        <end position="902"/>
    </location>
</feature>
<feature type="compositionally biased region" description="Pro residues" evidence="1">
    <location>
        <begin position="213"/>
        <end position="230"/>
    </location>
</feature>
<dbReference type="PANTHER" id="PTHR47789">
    <property type="entry name" value="LAS SEVENTEEN-BINDING PROTEIN 5"/>
    <property type="match status" value="1"/>
</dbReference>
<feature type="compositionally biased region" description="Pro residues" evidence="1">
    <location>
        <begin position="14"/>
        <end position="26"/>
    </location>
</feature>
<feature type="compositionally biased region" description="Polar residues" evidence="1">
    <location>
        <begin position="1027"/>
        <end position="1046"/>
    </location>
</feature>
<feature type="compositionally biased region" description="Low complexity" evidence="1">
    <location>
        <begin position="300"/>
        <end position="314"/>
    </location>
</feature>
<feature type="compositionally biased region" description="Basic residues" evidence="1">
    <location>
        <begin position="1068"/>
        <end position="1078"/>
    </location>
</feature>
<feature type="region of interest" description="Disordered" evidence="1">
    <location>
        <begin position="670"/>
        <end position="729"/>
    </location>
</feature>
<reference evidence="2 3" key="1">
    <citation type="submission" date="2024-01" db="EMBL/GenBank/DDBJ databases">
        <title>Comparative genomics of Cryptococcus and Kwoniella reveals pathogenesis evolution and contrasting modes of karyotype evolution via chromosome fusion or intercentromeric recombination.</title>
        <authorList>
            <person name="Coelho M.A."/>
            <person name="David-Palma M."/>
            <person name="Shea T."/>
            <person name="Bowers K."/>
            <person name="McGinley-Smith S."/>
            <person name="Mohammad A.W."/>
            <person name="Gnirke A."/>
            <person name="Yurkov A.M."/>
            <person name="Nowrousian M."/>
            <person name="Sun S."/>
            <person name="Cuomo C.A."/>
            <person name="Heitman J."/>
        </authorList>
    </citation>
    <scope>NUCLEOTIDE SEQUENCE [LARGE SCALE GENOMIC DNA]</scope>
    <source>
        <strain evidence="2 3">CBS 6074</strain>
    </source>
</reference>
<feature type="compositionally biased region" description="Polar residues" evidence="1">
    <location>
        <begin position="364"/>
        <end position="383"/>
    </location>
</feature>
<feature type="region of interest" description="Disordered" evidence="1">
    <location>
        <begin position="848"/>
        <end position="1142"/>
    </location>
</feature>
<name>A0AAX4JPP1_9TREE</name>
<evidence type="ECO:0000313" key="3">
    <source>
        <dbReference type="Proteomes" id="UP001355207"/>
    </source>
</evidence>
<dbReference type="GO" id="GO:0007015">
    <property type="term" value="P:actin filament organization"/>
    <property type="evidence" value="ECO:0007669"/>
    <property type="project" value="InterPro"/>
</dbReference>
<feature type="compositionally biased region" description="Low complexity" evidence="1">
    <location>
        <begin position="325"/>
        <end position="338"/>
    </location>
</feature>
<proteinExistence type="predicted"/>
<dbReference type="InterPro" id="IPR008942">
    <property type="entry name" value="ENTH_VHS"/>
</dbReference>
<keyword evidence="3" id="KW-1185">Reference proteome</keyword>
<feature type="compositionally biased region" description="Polar residues" evidence="1">
    <location>
        <begin position="996"/>
        <end position="1018"/>
    </location>
</feature>
<feature type="compositionally biased region" description="Polar residues" evidence="1">
    <location>
        <begin position="934"/>
        <end position="953"/>
    </location>
</feature>
<feature type="compositionally biased region" description="Polar residues" evidence="1">
    <location>
        <begin position="315"/>
        <end position="324"/>
    </location>
</feature>
<evidence type="ECO:0000313" key="2">
    <source>
        <dbReference type="EMBL" id="WWC87356.1"/>
    </source>
</evidence>
<dbReference type="SUPFAM" id="SSF48464">
    <property type="entry name" value="ENTH/VHS domain"/>
    <property type="match status" value="1"/>
</dbReference>
<dbReference type="EMBL" id="CP144099">
    <property type="protein sequence ID" value="WWC87356.1"/>
    <property type="molecule type" value="Genomic_DNA"/>
</dbReference>
<organism evidence="2 3">
    <name type="scientific">Kwoniella dendrophila CBS 6074</name>
    <dbReference type="NCBI Taxonomy" id="1295534"/>
    <lineage>
        <taxon>Eukaryota</taxon>
        <taxon>Fungi</taxon>
        <taxon>Dikarya</taxon>
        <taxon>Basidiomycota</taxon>
        <taxon>Agaricomycotina</taxon>
        <taxon>Tremellomycetes</taxon>
        <taxon>Tremellales</taxon>
        <taxon>Cryptococcaceae</taxon>
        <taxon>Kwoniella</taxon>
    </lineage>
</organism>
<feature type="compositionally biased region" description="Acidic residues" evidence="1">
    <location>
        <begin position="1120"/>
        <end position="1133"/>
    </location>
</feature>
<evidence type="ECO:0000256" key="1">
    <source>
        <dbReference type="SAM" id="MobiDB-lite"/>
    </source>
</evidence>
<dbReference type="CDD" id="cd21383">
    <property type="entry name" value="GAT_GGA_Tom1-like"/>
    <property type="match status" value="1"/>
</dbReference>
<feature type="compositionally biased region" description="Basic and acidic residues" evidence="1">
    <location>
        <begin position="438"/>
        <end position="455"/>
    </location>
</feature>
<feature type="compositionally biased region" description="Basic and acidic residues" evidence="1">
    <location>
        <begin position="470"/>
        <end position="479"/>
    </location>
</feature>
<dbReference type="Proteomes" id="UP001355207">
    <property type="component" value="Chromosome 2"/>
</dbReference>
<feature type="compositionally biased region" description="Polar residues" evidence="1">
    <location>
        <begin position="235"/>
        <end position="248"/>
    </location>
</feature>
<feature type="compositionally biased region" description="Basic and acidic residues" evidence="1">
    <location>
        <begin position="1079"/>
        <end position="1089"/>
    </location>
</feature>
<accession>A0AAX4JPP1</accession>
<feature type="compositionally biased region" description="Low complexity" evidence="1">
    <location>
        <begin position="675"/>
        <end position="701"/>
    </location>
</feature>
<feature type="region of interest" description="Disordered" evidence="1">
    <location>
        <begin position="1"/>
        <end position="338"/>
    </location>
</feature>
<feature type="region of interest" description="Disordered" evidence="1">
    <location>
        <begin position="354"/>
        <end position="508"/>
    </location>
</feature>
<dbReference type="GO" id="GO:0030479">
    <property type="term" value="C:actin cortical patch"/>
    <property type="evidence" value="ECO:0007669"/>
    <property type="project" value="TreeGrafter"/>
</dbReference>
<feature type="compositionally biased region" description="Polar residues" evidence="1">
    <location>
        <begin position="392"/>
        <end position="402"/>
    </location>
</feature>